<feature type="binding site" evidence="3">
    <location>
        <begin position="29"/>
        <end position="31"/>
    </location>
    <ligand>
        <name>shikimate</name>
        <dbReference type="ChEBI" id="CHEBI:36208"/>
    </ligand>
</feature>
<dbReference type="UniPathway" id="UPA00053">
    <property type="reaction ID" value="UER00087"/>
</dbReference>
<accession>A0A561SXB7</accession>
<evidence type="ECO:0000313" key="7">
    <source>
        <dbReference type="Proteomes" id="UP000321261"/>
    </source>
</evidence>
<evidence type="ECO:0000256" key="1">
    <source>
        <dbReference type="ARBA" id="ARBA00004871"/>
    </source>
</evidence>
<dbReference type="Gene3D" id="3.40.50.720">
    <property type="entry name" value="NAD(P)-binding Rossmann-like Domain"/>
    <property type="match status" value="1"/>
</dbReference>
<dbReference type="SUPFAM" id="SSF53223">
    <property type="entry name" value="Aminoacid dehydrogenase-like, N-terminal domain"/>
    <property type="match status" value="1"/>
</dbReference>
<keyword evidence="7" id="KW-1185">Reference proteome</keyword>
<reference evidence="6 7" key="1">
    <citation type="submission" date="2019-06" db="EMBL/GenBank/DDBJ databases">
        <title>Sequencing the genomes of 1000 actinobacteria strains.</title>
        <authorList>
            <person name="Klenk H.-P."/>
        </authorList>
    </citation>
    <scope>NUCLEOTIDE SEQUENCE [LARGE SCALE GENOMIC DNA]</scope>
    <source>
        <strain evidence="6 7">DSM 45671</strain>
    </source>
</reference>
<comment type="catalytic activity">
    <reaction evidence="3">
        <text>shikimate + NADP(+) = 3-dehydroshikimate + NADPH + H(+)</text>
        <dbReference type="Rhea" id="RHEA:17737"/>
        <dbReference type="ChEBI" id="CHEBI:15378"/>
        <dbReference type="ChEBI" id="CHEBI:16630"/>
        <dbReference type="ChEBI" id="CHEBI:36208"/>
        <dbReference type="ChEBI" id="CHEBI:57783"/>
        <dbReference type="ChEBI" id="CHEBI:58349"/>
        <dbReference type="EC" id="1.1.1.25"/>
    </reaction>
</comment>
<feature type="active site" description="Proton acceptor" evidence="3">
    <location>
        <position position="85"/>
    </location>
</feature>
<dbReference type="GO" id="GO:0009073">
    <property type="term" value="P:aromatic amino acid family biosynthetic process"/>
    <property type="evidence" value="ECO:0007669"/>
    <property type="project" value="UniProtKB-KW"/>
</dbReference>
<dbReference type="CDD" id="cd01065">
    <property type="entry name" value="NAD_bind_Shikimate_DH"/>
    <property type="match status" value="1"/>
</dbReference>
<feature type="domain" description="SDH C-terminal" evidence="5">
    <location>
        <begin position="265"/>
        <end position="291"/>
    </location>
</feature>
<feature type="domain" description="Shikimate dehydrogenase substrate binding N-terminal" evidence="4">
    <location>
        <begin position="21"/>
        <end position="108"/>
    </location>
</feature>
<dbReference type="EC" id="1.1.1.25" evidence="3"/>
<feature type="binding site" evidence="3">
    <location>
        <position position="106"/>
    </location>
    <ligand>
        <name>shikimate</name>
        <dbReference type="ChEBI" id="CHEBI:36208"/>
    </ligand>
</feature>
<comment type="caution">
    <text evidence="3">Lacks conserved residue(s) required for the propagation of feature annotation.</text>
</comment>
<feature type="binding site" evidence="3">
    <location>
        <position position="241"/>
    </location>
    <ligand>
        <name>shikimate</name>
        <dbReference type="ChEBI" id="CHEBI:36208"/>
    </ligand>
</feature>
<dbReference type="EMBL" id="VIWU01000001">
    <property type="protein sequence ID" value="TWF79504.1"/>
    <property type="molecule type" value="Genomic_DNA"/>
</dbReference>
<evidence type="ECO:0000256" key="2">
    <source>
        <dbReference type="ARBA" id="ARBA00023141"/>
    </source>
</evidence>
<name>A0A561SXB7_9PSEU</name>
<dbReference type="PANTHER" id="PTHR21089:SF1">
    <property type="entry name" value="BIFUNCTIONAL 3-DEHYDROQUINATE DEHYDRATASE_SHIKIMATE DEHYDROGENASE, CHLOROPLASTIC"/>
    <property type="match status" value="1"/>
</dbReference>
<dbReference type="GO" id="GO:0050661">
    <property type="term" value="F:NADP binding"/>
    <property type="evidence" value="ECO:0007669"/>
    <property type="project" value="TreeGrafter"/>
</dbReference>
<dbReference type="InterPro" id="IPR013708">
    <property type="entry name" value="Shikimate_DH-bd_N"/>
</dbReference>
<dbReference type="InterPro" id="IPR041121">
    <property type="entry name" value="SDH_C"/>
</dbReference>
<keyword evidence="3" id="KW-0560">Oxidoreductase</keyword>
<dbReference type="PANTHER" id="PTHR21089">
    <property type="entry name" value="SHIKIMATE DEHYDROGENASE"/>
    <property type="match status" value="1"/>
</dbReference>
<dbReference type="RefSeq" id="WP_246170601.1">
    <property type="nucleotide sequence ID" value="NZ_VIWU01000001.1"/>
</dbReference>
<evidence type="ECO:0000313" key="6">
    <source>
        <dbReference type="EMBL" id="TWF79504.1"/>
    </source>
</evidence>
<dbReference type="Pfam" id="PF08501">
    <property type="entry name" value="Shikimate_dh_N"/>
    <property type="match status" value="1"/>
</dbReference>
<dbReference type="InterPro" id="IPR046346">
    <property type="entry name" value="Aminoacid_DH-like_N_sf"/>
</dbReference>
<dbReference type="Proteomes" id="UP000321261">
    <property type="component" value="Unassembled WGS sequence"/>
</dbReference>
<organism evidence="6 7">
    <name type="scientific">Pseudonocardia hierapolitana</name>
    <dbReference type="NCBI Taxonomy" id="1128676"/>
    <lineage>
        <taxon>Bacteria</taxon>
        <taxon>Bacillati</taxon>
        <taxon>Actinomycetota</taxon>
        <taxon>Actinomycetes</taxon>
        <taxon>Pseudonocardiales</taxon>
        <taxon>Pseudonocardiaceae</taxon>
        <taxon>Pseudonocardia</taxon>
    </lineage>
</organism>
<dbReference type="HAMAP" id="MF_00222">
    <property type="entry name" value="Shikimate_DH_AroE"/>
    <property type="match status" value="1"/>
</dbReference>
<evidence type="ECO:0000259" key="4">
    <source>
        <dbReference type="Pfam" id="PF08501"/>
    </source>
</evidence>
<keyword evidence="2 3" id="KW-0057">Aromatic amino acid biosynthesis</keyword>
<dbReference type="NCBIfam" id="NF009201">
    <property type="entry name" value="PRK12549.1"/>
    <property type="match status" value="1"/>
</dbReference>
<feature type="binding site" evidence="3">
    <location>
        <position position="262"/>
    </location>
    <ligand>
        <name>NADP(+)</name>
        <dbReference type="ChEBI" id="CHEBI:58349"/>
    </ligand>
</feature>
<gene>
    <name evidence="3" type="primary">aroE</name>
    <name evidence="6" type="ORF">FHX44_115437</name>
</gene>
<dbReference type="GO" id="GO:0008652">
    <property type="term" value="P:amino acid biosynthetic process"/>
    <property type="evidence" value="ECO:0007669"/>
    <property type="project" value="UniProtKB-KW"/>
</dbReference>
<evidence type="ECO:0000256" key="3">
    <source>
        <dbReference type="HAMAP-Rule" id="MF_00222"/>
    </source>
</evidence>
<dbReference type="Gene3D" id="3.40.50.10860">
    <property type="entry name" value="Leucine Dehydrogenase, chain A, domain 1"/>
    <property type="match status" value="1"/>
</dbReference>
<dbReference type="GO" id="GO:0004764">
    <property type="term" value="F:shikimate 3-dehydrogenase (NADP+) activity"/>
    <property type="evidence" value="ECO:0007669"/>
    <property type="project" value="UniProtKB-UniRule"/>
</dbReference>
<dbReference type="InterPro" id="IPR036291">
    <property type="entry name" value="NAD(P)-bd_dom_sf"/>
</dbReference>
<feature type="binding site" evidence="3">
    <location>
        <position position="81"/>
    </location>
    <ligand>
        <name>shikimate</name>
        <dbReference type="ChEBI" id="CHEBI:36208"/>
    </ligand>
</feature>
<proteinExistence type="inferred from homology"/>
<comment type="pathway">
    <text evidence="1 3">Metabolic intermediate biosynthesis; chorismate biosynthesis; chorismate from D-erythrose 4-phosphate and phosphoenolpyruvate: step 4/7.</text>
</comment>
<keyword evidence="3" id="KW-0028">Amino-acid biosynthesis</keyword>
<dbReference type="GO" id="GO:0009423">
    <property type="term" value="P:chorismate biosynthetic process"/>
    <property type="evidence" value="ECO:0007669"/>
    <property type="project" value="UniProtKB-UniRule"/>
</dbReference>
<comment type="similarity">
    <text evidence="3">Belongs to the shikimate dehydrogenase family.</text>
</comment>
<comment type="caution">
    <text evidence="6">The sequence shown here is derived from an EMBL/GenBank/DDBJ whole genome shotgun (WGS) entry which is preliminary data.</text>
</comment>
<dbReference type="InterPro" id="IPR022893">
    <property type="entry name" value="Shikimate_DH_fam"/>
</dbReference>
<dbReference type="Pfam" id="PF18317">
    <property type="entry name" value="SDH_C"/>
    <property type="match status" value="1"/>
</dbReference>
<dbReference type="SUPFAM" id="SSF51735">
    <property type="entry name" value="NAD(P)-binding Rossmann-fold domains"/>
    <property type="match status" value="1"/>
</dbReference>
<dbReference type="GO" id="GO:0005829">
    <property type="term" value="C:cytosol"/>
    <property type="evidence" value="ECO:0007669"/>
    <property type="project" value="TreeGrafter"/>
</dbReference>
<evidence type="ECO:0000259" key="5">
    <source>
        <dbReference type="Pfam" id="PF18317"/>
    </source>
</evidence>
<feature type="binding site" evidence="3">
    <location>
        <begin position="145"/>
        <end position="149"/>
    </location>
    <ligand>
        <name>NADP(+)</name>
        <dbReference type="ChEBI" id="CHEBI:58349"/>
    </ligand>
</feature>
<protein>
    <recommendedName>
        <fullName evidence="3">Shikimate dehydrogenase (NADP(+))</fullName>
        <shortName evidence="3">SDH</shortName>
        <ecNumber evidence="3">1.1.1.25</ecNumber>
    </recommendedName>
</protein>
<dbReference type="AlphaFoldDB" id="A0A561SXB7"/>
<comment type="subunit">
    <text evidence="3">Homodimer.</text>
</comment>
<feature type="binding site" evidence="3">
    <location>
        <position position="121"/>
    </location>
    <ligand>
        <name>shikimate</name>
        <dbReference type="ChEBI" id="CHEBI:36208"/>
    </ligand>
</feature>
<keyword evidence="3" id="KW-0521">NADP</keyword>
<feature type="binding site" evidence="3">
    <location>
        <position position="239"/>
    </location>
    <ligand>
        <name>NADP(+)</name>
        <dbReference type="ChEBI" id="CHEBI:58349"/>
    </ligand>
</feature>
<sequence>MSIDAAIADLRRPDDGLLVGLVGSGIGPSLSPALHMREARELGLPYHYVRLDLDALRLPPEAIGDLLRQARAAGFRGLNVTHPCKQLVIPHLDALDPAAEAIGAVNTVVFDGDRAIGHNTDWTGFRDGLLDGLPDARLGRVVLIGAGGAGAAASHALLSIGAGTVDVLDVDASRAVGLAAALADRFGVGRATGHGISELADRVQAADGVVHATPMGMSEHPGLPVPPTSLRSGLWVAEIVYRPLDTELLRAARAVGCATLDGGRMAVHQAAEAFRLFTGLDADAGRMRRHLTELVRGESGAGGHRVA</sequence>
<comment type="function">
    <text evidence="3">Involved in the biosynthesis of the chorismate, which leads to the biosynthesis of aromatic amino acids. Catalyzes the reversible NADPH linked reduction of 3-dehydroshikimate (DHSA) to yield shikimate (SA).</text>
</comment>
<feature type="binding site" evidence="3">
    <location>
        <position position="269"/>
    </location>
    <ligand>
        <name>shikimate</name>
        <dbReference type="ChEBI" id="CHEBI:36208"/>
    </ligand>
</feature>
<dbReference type="GO" id="GO:0019632">
    <property type="term" value="P:shikimate metabolic process"/>
    <property type="evidence" value="ECO:0007669"/>
    <property type="project" value="TreeGrafter"/>
</dbReference>